<dbReference type="InterPro" id="IPR007627">
    <property type="entry name" value="RNA_pol_sigma70_r2"/>
</dbReference>
<feature type="compositionally biased region" description="Low complexity" evidence="5">
    <location>
        <begin position="313"/>
        <end position="326"/>
    </location>
</feature>
<dbReference type="PANTHER" id="PTHR43133:SF8">
    <property type="entry name" value="RNA POLYMERASE SIGMA FACTOR HI_1459-RELATED"/>
    <property type="match status" value="1"/>
</dbReference>
<accession>A0A918TG65</accession>
<dbReference type="InterPro" id="IPR008708">
    <property type="entry name" value="Neisseria_TspB"/>
</dbReference>
<dbReference type="Gene3D" id="1.10.1740.10">
    <property type="match status" value="1"/>
</dbReference>
<dbReference type="CDD" id="cd05379">
    <property type="entry name" value="CAP_bacterial"/>
    <property type="match status" value="1"/>
</dbReference>
<feature type="compositionally biased region" description="Acidic residues" evidence="5">
    <location>
        <begin position="296"/>
        <end position="312"/>
    </location>
</feature>
<dbReference type="Gene3D" id="3.40.33.10">
    <property type="entry name" value="CAP"/>
    <property type="match status" value="1"/>
</dbReference>
<keyword evidence="3" id="KW-0238">DNA-binding</keyword>
<reference evidence="7" key="1">
    <citation type="journal article" date="2014" name="Int. J. Syst. Evol. Microbiol.">
        <title>Complete genome sequence of Corynebacterium casei LMG S-19264T (=DSM 44701T), isolated from a smear-ripened cheese.</title>
        <authorList>
            <consortium name="US DOE Joint Genome Institute (JGI-PGF)"/>
            <person name="Walter F."/>
            <person name="Albersmeier A."/>
            <person name="Kalinowski J."/>
            <person name="Ruckert C."/>
        </authorList>
    </citation>
    <scope>NUCLEOTIDE SEQUENCE</scope>
    <source>
        <strain evidence="7">JCM 4633</strain>
    </source>
</reference>
<feature type="compositionally biased region" description="Acidic residues" evidence="5">
    <location>
        <begin position="274"/>
        <end position="284"/>
    </location>
</feature>
<dbReference type="InterPro" id="IPR039425">
    <property type="entry name" value="RNA_pol_sigma-70-like"/>
</dbReference>
<dbReference type="InterPro" id="IPR035940">
    <property type="entry name" value="CAP_sf"/>
</dbReference>
<protein>
    <recommendedName>
        <fullName evidence="6">RNA polymerase sigma-70 region 2 domain-containing protein</fullName>
    </recommendedName>
</protein>
<feature type="domain" description="RNA polymerase sigma-70 region 2" evidence="6">
    <location>
        <begin position="24"/>
        <end position="90"/>
    </location>
</feature>
<evidence type="ECO:0000259" key="6">
    <source>
        <dbReference type="Pfam" id="PF04542"/>
    </source>
</evidence>
<dbReference type="Pfam" id="PF04542">
    <property type="entry name" value="Sigma70_r2"/>
    <property type="match status" value="1"/>
</dbReference>
<evidence type="ECO:0000256" key="2">
    <source>
        <dbReference type="ARBA" id="ARBA00023082"/>
    </source>
</evidence>
<name>A0A918TG65_STRCJ</name>
<dbReference type="GO" id="GO:0006352">
    <property type="term" value="P:DNA-templated transcription initiation"/>
    <property type="evidence" value="ECO:0007669"/>
    <property type="project" value="InterPro"/>
</dbReference>
<keyword evidence="1" id="KW-0805">Transcription regulation</keyword>
<evidence type="ECO:0000313" key="8">
    <source>
        <dbReference type="Proteomes" id="UP000646244"/>
    </source>
</evidence>
<dbReference type="Proteomes" id="UP000646244">
    <property type="component" value="Unassembled WGS sequence"/>
</dbReference>
<keyword evidence="2" id="KW-0731">Sigma factor</keyword>
<feature type="compositionally biased region" description="Low complexity" evidence="5">
    <location>
        <begin position="437"/>
        <end position="448"/>
    </location>
</feature>
<evidence type="ECO:0000256" key="1">
    <source>
        <dbReference type="ARBA" id="ARBA00023015"/>
    </source>
</evidence>
<dbReference type="GO" id="GO:0016987">
    <property type="term" value="F:sigma factor activity"/>
    <property type="evidence" value="ECO:0007669"/>
    <property type="project" value="UniProtKB-KW"/>
</dbReference>
<comment type="caution">
    <text evidence="7">The sequence shown here is derived from an EMBL/GenBank/DDBJ whole genome shotgun (WGS) entry which is preliminary data.</text>
</comment>
<dbReference type="AlphaFoldDB" id="A0A918TG65"/>
<feature type="region of interest" description="Disordered" evidence="5">
    <location>
        <begin position="361"/>
        <end position="464"/>
    </location>
</feature>
<feature type="compositionally biased region" description="Low complexity" evidence="5">
    <location>
        <begin position="397"/>
        <end position="415"/>
    </location>
</feature>
<feature type="region of interest" description="Disordered" evidence="5">
    <location>
        <begin position="270"/>
        <end position="326"/>
    </location>
</feature>
<dbReference type="SUPFAM" id="SSF88946">
    <property type="entry name" value="Sigma2 domain of RNA polymerase sigma factors"/>
    <property type="match status" value="1"/>
</dbReference>
<dbReference type="InterPro" id="IPR013325">
    <property type="entry name" value="RNA_pol_sigma_r2"/>
</dbReference>
<dbReference type="NCBIfam" id="TIGR02937">
    <property type="entry name" value="sigma70-ECF"/>
    <property type="match status" value="1"/>
</dbReference>
<dbReference type="SUPFAM" id="SSF55797">
    <property type="entry name" value="PR-1-like"/>
    <property type="match status" value="1"/>
</dbReference>
<feature type="compositionally biased region" description="Low complexity" evidence="5">
    <location>
        <begin position="368"/>
        <end position="379"/>
    </location>
</feature>
<feature type="compositionally biased region" description="Basic and acidic residues" evidence="5">
    <location>
        <begin position="452"/>
        <end position="464"/>
    </location>
</feature>
<evidence type="ECO:0000256" key="5">
    <source>
        <dbReference type="SAM" id="MobiDB-lite"/>
    </source>
</evidence>
<organism evidence="7 8">
    <name type="scientific">Streptomyces cinnamoneus</name>
    <name type="common">Streptoverticillium cinnamoneum</name>
    <dbReference type="NCBI Taxonomy" id="53446"/>
    <lineage>
        <taxon>Bacteria</taxon>
        <taxon>Bacillati</taxon>
        <taxon>Actinomycetota</taxon>
        <taxon>Actinomycetes</taxon>
        <taxon>Kitasatosporales</taxon>
        <taxon>Streptomycetaceae</taxon>
        <taxon>Streptomyces</taxon>
        <taxon>Streptomyces cinnamoneus group</taxon>
    </lineage>
</organism>
<dbReference type="RefSeq" id="WP_308432078.1">
    <property type="nucleotide sequence ID" value="NZ_BMVB01000003.1"/>
</dbReference>
<proteinExistence type="predicted"/>
<dbReference type="GO" id="GO:0003677">
    <property type="term" value="F:DNA binding"/>
    <property type="evidence" value="ECO:0007669"/>
    <property type="project" value="UniProtKB-KW"/>
</dbReference>
<dbReference type="EMBL" id="BMVB01000003">
    <property type="protein sequence ID" value="GHC40066.1"/>
    <property type="molecule type" value="Genomic_DNA"/>
</dbReference>
<reference evidence="7" key="2">
    <citation type="submission" date="2020-09" db="EMBL/GenBank/DDBJ databases">
        <authorList>
            <person name="Sun Q."/>
            <person name="Ohkuma M."/>
        </authorList>
    </citation>
    <scope>NUCLEOTIDE SEQUENCE</scope>
    <source>
        <strain evidence="7">JCM 4633</strain>
    </source>
</reference>
<evidence type="ECO:0000256" key="3">
    <source>
        <dbReference type="ARBA" id="ARBA00023125"/>
    </source>
</evidence>
<sequence length="571" mass="59381">MTETHVTGMVEAAQAGDAAAREELVAACLPLIYNIVGRALNGHADVDDVVQETMIRMVSGLDGLRDPGRFRSWLVAIAVNQIRRHWRTERHDAPVTGLQEADDVHDPDADFVGLTIVRLSLEGQRRQAAEATRWLDEDERAVLSLWWLEAAGEITRTEVAAALELSPQHTAVRVQRIKGQLETARAVVRALSTAPRCRDLADVLAPWDGVPSPLWRKRIARHARGCPECGGHRSALVPAEGLLAGLGLVPVAAALADRVTAALRVAPTACEASEPADTEADASTEGDASPGPDGQPDLDPDTDPDTDPDPGTDLDPGTGPDAGAAGRSRAVAKPVVTGAVLAAVVGGILAGCDYVTTAPGDAGRREVSAPARTAAATPAPSRPAPAQPARGDDTLAADRSAAAGRGAVRTAEPATATPPPSATSAISPTSPTPATPPTSATSAAPRPTRLAGEPHEPREPVDGIEREVVRLVNAERERRGCCPLRRSAEMTAAARGHSTPPGRYVGPDHWGFSGVATVGGRPSAAAVVSAWMGTPGGRQAVLDCSRTEFGVRVDVTVGAGGPHWDQAFTIR</sequence>
<evidence type="ECO:0000256" key="4">
    <source>
        <dbReference type="ARBA" id="ARBA00023163"/>
    </source>
</evidence>
<dbReference type="InterPro" id="IPR014284">
    <property type="entry name" value="RNA_pol_sigma-70_dom"/>
</dbReference>
<dbReference type="Pfam" id="PF05616">
    <property type="entry name" value="Neisseria_TspB"/>
    <property type="match status" value="1"/>
</dbReference>
<dbReference type="PANTHER" id="PTHR43133">
    <property type="entry name" value="RNA POLYMERASE ECF-TYPE SIGMA FACTO"/>
    <property type="match status" value="1"/>
</dbReference>
<evidence type="ECO:0000313" key="7">
    <source>
        <dbReference type="EMBL" id="GHC40066.1"/>
    </source>
</evidence>
<gene>
    <name evidence="7" type="ORF">GCM10010507_12640</name>
</gene>
<keyword evidence="4" id="KW-0804">Transcription</keyword>